<evidence type="ECO:0000313" key="2">
    <source>
        <dbReference type="EMBL" id="CAA9222875.1"/>
    </source>
</evidence>
<dbReference type="EMBL" id="CADCTN010000038">
    <property type="protein sequence ID" value="CAA9222875.1"/>
    <property type="molecule type" value="Genomic_DNA"/>
</dbReference>
<feature type="compositionally biased region" description="Basic residues" evidence="1">
    <location>
        <begin position="9"/>
        <end position="22"/>
    </location>
</feature>
<protein>
    <submittedName>
        <fullName evidence="2">Uncharacterized protein</fullName>
    </submittedName>
</protein>
<organism evidence="2">
    <name type="scientific">uncultured Blastococcus sp</name>
    <dbReference type="NCBI Taxonomy" id="217144"/>
    <lineage>
        <taxon>Bacteria</taxon>
        <taxon>Bacillati</taxon>
        <taxon>Actinomycetota</taxon>
        <taxon>Actinomycetes</taxon>
        <taxon>Geodermatophilales</taxon>
        <taxon>Geodermatophilaceae</taxon>
        <taxon>Blastococcus</taxon>
        <taxon>environmental samples</taxon>
    </lineage>
</organism>
<dbReference type="AlphaFoldDB" id="A0A6J4HHY7"/>
<feature type="non-terminal residue" evidence="2">
    <location>
        <position position="1"/>
    </location>
</feature>
<feature type="region of interest" description="Disordered" evidence="1">
    <location>
        <begin position="1"/>
        <end position="38"/>
    </location>
</feature>
<evidence type="ECO:0000256" key="1">
    <source>
        <dbReference type="SAM" id="MobiDB-lite"/>
    </source>
</evidence>
<gene>
    <name evidence="2" type="ORF">AVDCRST_MAG52-558</name>
</gene>
<feature type="non-terminal residue" evidence="2">
    <location>
        <position position="38"/>
    </location>
</feature>
<sequence>ACGRPGQPSRHRPGPGLHRRTAGQRADLEPVARPAGRV</sequence>
<accession>A0A6J4HHY7</accession>
<name>A0A6J4HHY7_9ACTN</name>
<reference evidence="2" key="1">
    <citation type="submission" date="2020-02" db="EMBL/GenBank/DDBJ databases">
        <authorList>
            <person name="Meier V. D."/>
        </authorList>
    </citation>
    <scope>NUCLEOTIDE SEQUENCE</scope>
    <source>
        <strain evidence="2">AVDCRST_MAG52</strain>
    </source>
</reference>
<proteinExistence type="predicted"/>